<organism evidence="4 5">
    <name type="scientific">Candidatus Raskinella chloraquaticus</name>
    <dbReference type="NCBI Taxonomy" id="1951219"/>
    <lineage>
        <taxon>Bacteria</taxon>
        <taxon>Pseudomonadati</taxon>
        <taxon>Pseudomonadota</taxon>
        <taxon>Alphaproteobacteria</taxon>
        <taxon>Hyphomicrobiales</taxon>
        <taxon>Phreatobacteraceae</taxon>
        <taxon>Candidatus Raskinella</taxon>
    </lineage>
</organism>
<evidence type="ECO:0000256" key="1">
    <source>
        <dbReference type="ARBA" id="ARBA00022729"/>
    </source>
</evidence>
<dbReference type="EMBL" id="LWDL01000013">
    <property type="protein sequence ID" value="OQW52327.1"/>
    <property type="molecule type" value="Genomic_DNA"/>
</dbReference>
<dbReference type="GO" id="GO:0015276">
    <property type="term" value="F:ligand-gated monoatomic ion channel activity"/>
    <property type="evidence" value="ECO:0007669"/>
    <property type="project" value="InterPro"/>
</dbReference>
<dbReference type="Pfam" id="PF00497">
    <property type="entry name" value="SBP_bac_3"/>
    <property type="match status" value="1"/>
</dbReference>
<dbReference type="SMART" id="SM00079">
    <property type="entry name" value="PBPe"/>
    <property type="match status" value="1"/>
</dbReference>
<proteinExistence type="predicted"/>
<dbReference type="PANTHER" id="PTHR35936">
    <property type="entry name" value="MEMBRANE-BOUND LYTIC MUREIN TRANSGLYCOSYLASE F"/>
    <property type="match status" value="1"/>
</dbReference>
<dbReference type="InterPro" id="IPR001320">
    <property type="entry name" value="Iontro_rcpt_C"/>
</dbReference>
<evidence type="ECO:0000313" key="4">
    <source>
        <dbReference type="EMBL" id="OQW52327.1"/>
    </source>
</evidence>
<comment type="caution">
    <text evidence="4">The sequence shown here is derived from an EMBL/GenBank/DDBJ whole genome shotgun (WGS) entry which is preliminary data.</text>
</comment>
<sequence length="288" mass="31564">MIDYLTRHLTRRVTTGLVAAAVALPLMGLAGMVTSAKAATLEEIKKRGYLIVATEDDFRPFEFVKDGKPTGFDNDLVAELRKFAPFEIRQEILPWTGILAGVSTGKYDVAITAAIITKERTKSLSFTSPIADATHFYVKRKKDTSITSIKDLSGKTVGVQSGSALLGRLPELAAMLEKQGGKLGKVVEYTSYPEAYQDLALGRTDYVVNTIINLKALVGEKPDVFEIGQAVSGKSYPAWAIAKDNTSLQAFLNEFIAKQKASGKFYELQKTWFGEAFTDLPVSFDPEF</sequence>
<dbReference type="RefSeq" id="WP_376802316.1">
    <property type="nucleotide sequence ID" value="NZ_DBNB01000034.1"/>
</dbReference>
<evidence type="ECO:0000313" key="5">
    <source>
        <dbReference type="Proteomes" id="UP000192872"/>
    </source>
</evidence>
<dbReference type="InterPro" id="IPR001638">
    <property type="entry name" value="Solute-binding_3/MltF_N"/>
</dbReference>
<evidence type="ECO:0000259" key="2">
    <source>
        <dbReference type="SMART" id="SM00062"/>
    </source>
</evidence>
<dbReference type="PANTHER" id="PTHR35936:SF19">
    <property type="entry name" value="AMINO-ACID-BINDING PROTEIN YXEM-RELATED"/>
    <property type="match status" value="1"/>
</dbReference>
<name>A0A1W9HYC7_9HYPH</name>
<protein>
    <submittedName>
        <fullName evidence="4">Amino acid ABC transporter substrate-binding protein</fullName>
    </submittedName>
</protein>
<dbReference type="AlphaFoldDB" id="A0A1W9HYC7"/>
<gene>
    <name evidence="4" type="ORF">A4S15_08090</name>
</gene>
<dbReference type="Gene3D" id="3.40.190.10">
    <property type="entry name" value="Periplasmic binding protein-like II"/>
    <property type="match status" value="2"/>
</dbReference>
<accession>A0A1W9HYC7</accession>
<feature type="domain" description="Solute-binding protein family 3/N-terminal" evidence="2">
    <location>
        <begin position="49"/>
        <end position="276"/>
    </location>
</feature>
<evidence type="ECO:0000259" key="3">
    <source>
        <dbReference type="SMART" id="SM00079"/>
    </source>
</evidence>
<feature type="domain" description="Ionotropic glutamate receptor C-terminal" evidence="3">
    <location>
        <begin position="49"/>
        <end position="275"/>
    </location>
</feature>
<dbReference type="Proteomes" id="UP000192872">
    <property type="component" value="Unassembled WGS sequence"/>
</dbReference>
<dbReference type="SUPFAM" id="SSF53850">
    <property type="entry name" value="Periplasmic binding protein-like II"/>
    <property type="match status" value="1"/>
</dbReference>
<dbReference type="GO" id="GO:0016020">
    <property type="term" value="C:membrane"/>
    <property type="evidence" value="ECO:0007669"/>
    <property type="project" value="InterPro"/>
</dbReference>
<keyword evidence="1" id="KW-0732">Signal</keyword>
<dbReference type="SMART" id="SM00062">
    <property type="entry name" value="PBPb"/>
    <property type="match status" value="1"/>
</dbReference>
<dbReference type="STRING" id="1827387.A4S15_08090"/>
<reference evidence="4 5" key="1">
    <citation type="journal article" date="2017" name="Water Res.">
        <title>Comammox in drinking water systems.</title>
        <authorList>
            <person name="Wang Y."/>
            <person name="Ma L."/>
            <person name="Mao Y."/>
            <person name="Jiang X."/>
            <person name="Xia Y."/>
            <person name="Yu K."/>
            <person name="Li B."/>
            <person name="Zhang T."/>
        </authorList>
    </citation>
    <scope>NUCLEOTIDE SEQUENCE [LARGE SCALE GENOMIC DNA]</scope>
    <source>
        <strain evidence="4">SG_bin8</strain>
    </source>
</reference>